<gene>
    <name evidence="5" type="primary">ddrA</name>
    <name evidence="5" type="ORF">AMURIS_03993</name>
</gene>
<feature type="region of interest" description="Disordered" evidence="4">
    <location>
        <begin position="161"/>
        <end position="229"/>
    </location>
</feature>
<organism evidence="5 6">
    <name type="scientific">Acetatifactor muris</name>
    <dbReference type="NCBI Taxonomy" id="879566"/>
    <lineage>
        <taxon>Bacteria</taxon>
        <taxon>Bacillati</taxon>
        <taxon>Bacillota</taxon>
        <taxon>Clostridia</taxon>
        <taxon>Lachnospirales</taxon>
        <taxon>Lachnospiraceae</taxon>
        <taxon>Acetatifactor</taxon>
    </lineage>
</organism>
<dbReference type="EMBL" id="OFSM01000023">
    <property type="protein sequence ID" value="SOY31257.1"/>
    <property type="molecule type" value="Genomic_DNA"/>
</dbReference>
<dbReference type="GO" id="GO:0006281">
    <property type="term" value="P:DNA repair"/>
    <property type="evidence" value="ECO:0007669"/>
    <property type="project" value="UniProtKB-KW"/>
</dbReference>
<dbReference type="AlphaFoldDB" id="A0A2K4ZL91"/>
<sequence>MNYEEIIRRLREPFNGREIEWKIQVTSQDKQRGMAVAYMDARAVQKRLDETVGPFNWKNVYSLWHDNSQICGISIFYDERKEWVTKFDGAENSDFEPIKGGLSDSFKRAASVWGIGRYLYEMEGVWVEIEARGRSFVIKQNEYVRLEREYNAMLNRIFGARPAQQGNPSGQAPAANTRQTQAASVSNARQAQTASAANARQTQAAPAANSRQAQAAQATNTEANAGRAAASPAYDYQVRSIRPSGKSSQFLEMVDRRGSVVKAYIRATDQSIKAGACLNNVQIEKKNGNYGEYNLISAYQLAA</sequence>
<evidence type="ECO:0000256" key="4">
    <source>
        <dbReference type="SAM" id="MobiDB-lite"/>
    </source>
</evidence>
<evidence type="ECO:0000313" key="5">
    <source>
        <dbReference type="EMBL" id="SOY31257.1"/>
    </source>
</evidence>
<feature type="compositionally biased region" description="Polar residues" evidence="4">
    <location>
        <begin position="164"/>
        <end position="185"/>
    </location>
</feature>
<keyword evidence="2" id="KW-0227">DNA damage</keyword>
<dbReference type="GO" id="GO:0003677">
    <property type="term" value="F:DNA binding"/>
    <property type="evidence" value="ECO:0007669"/>
    <property type="project" value="UniProtKB-KW"/>
</dbReference>
<comment type="similarity">
    <text evidence="1">Belongs to the RAD52 family.</text>
</comment>
<reference evidence="5 6" key="1">
    <citation type="submission" date="2018-01" db="EMBL/GenBank/DDBJ databases">
        <authorList>
            <person name="Gaut B.S."/>
            <person name="Morton B.R."/>
            <person name="Clegg M.T."/>
            <person name="Duvall M.R."/>
        </authorList>
    </citation>
    <scope>NUCLEOTIDE SEQUENCE [LARGE SCALE GENOMIC DNA]</scope>
    <source>
        <strain evidence="5">GP69</strain>
    </source>
</reference>
<protein>
    <submittedName>
        <fullName evidence="5">Single-stranded DNA-binding protein DdrA</fullName>
    </submittedName>
</protein>
<keyword evidence="5" id="KW-0238">DNA-binding</keyword>
<dbReference type="Pfam" id="PF04098">
    <property type="entry name" value="Rad52_Rad22"/>
    <property type="match status" value="1"/>
</dbReference>
<accession>A0A2K4ZL91</accession>
<dbReference type="InterPro" id="IPR041247">
    <property type="entry name" value="Rad52_fam"/>
</dbReference>
<evidence type="ECO:0000313" key="6">
    <source>
        <dbReference type="Proteomes" id="UP000236311"/>
    </source>
</evidence>
<evidence type="ECO:0000256" key="1">
    <source>
        <dbReference type="ARBA" id="ARBA00006638"/>
    </source>
</evidence>
<name>A0A2K4ZL91_9FIRM</name>
<evidence type="ECO:0000256" key="2">
    <source>
        <dbReference type="ARBA" id="ARBA00022763"/>
    </source>
</evidence>
<dbReference type="RefSeq" id="WP_103241259.1">
    <property type="nucleotide sequence ID" value="NZ_JANJZD010000021.1"/>
</dbReference>
<dbReference type="OrthoDB" id="9805874at2"/>
<keyword evidence="3" id="KW-0234">DNA repair</keyword>
<feature type="compositionally biased region" description="Low complexity" evidence="4">
    <location>
        <begin position="186"/>
        <end position="225"/>
    </location>
</feature>
<keyword evidence="6" id="KW-1185">Reference proteome</keyword>
<evidence type="ECO:0000256" key="3">
    <source>
        <dbReference type="ARBA" id="ARBA00023204"/>
    </source>
</evidence>
<proteinExistence type="inferred from homology"/>
<dbReference type="Proteomes" id="UP000236311">
    <property type="component" value="Unassembled WGS sequence"/>
</dbReference>